<proteinExistence type="predicted"/>
<evidence type="ECO:0000313" key="3">
    <source>
        <dbReference type="Proteomes" id="UP001151760"/>
    </source>
</evidence>
<gene>
    <name evidence="2" type="ORF">Tco_0937791</name>
</gene>
<feature type="region of interest" description="Disordered" evidence="1">
    <location>
        <begin position="138"/>
        <end position="188"/>
    </location>
</feature>
<dbReference type="EMBL" id="BQNB010015263">
    <property type="protein sequence ID" value="GJT37926.1"/>
    <property type="molecule type" value="Genomic_DNA"/>
</dbReference>
<dbReference type="Proteomes" id="UP001151760">
    <property type="component" value="Unassembled WGS sequence"/>
</dbReference>
<accession>A0ABQ5DF90</accession>
<name>A0ABQ5DF90_9ASTR</name>
<evidence type="ECO:0000313" key="2">
    <source>
        <dbReference type="EMBL" id="GJT37926.1"/>
    </source>
</evidence>
<protein>
    <recommendedName>
        <fullName evidence="4">Pentatricopeptide repeat-containing protein</fullName>
    </recommendedName>
</protein>
<keyword evidence="3" id="KW-1185">Reference proteome</keyword>
<sequence length="209" mass="23895">MWSLDYLSISVPSKGRYKTTPPSPNVVKSFIQIPRQGQVTRTKNKKTIVVDKNEILTREIQPHMKPWVDIIRENAICLGGHKDHVSACLCHMLYCIETSTRYNLAFFILKRMEKTRNKPKELLPYGMLLTRLFKHVTRSDHGKKRPHESNASSSSTTLNHPSSSHPLDDTLDENDDELFHSNSSSLSTSPHRLMLSLESVKTLLMKVIT</sequence>
<evidence type="ECO:0000256" key="1">
    <source>
        <dbReference type="SAM" id="MobiDB-lite"/>
    </source>
</evidence>
<organism evidence="2 3">
    <name type="scientific">Tanacetum coccineum</name>
    <dbReference type="NCBI Taxonomy" id="301880"/>
    <lineage>
        <taxon>Eukaryota</taxon>
        <taxon>Viridiplantae</taxon>
        <taxon>Streptophyta</taxon>
        <taxon>Embryophyta</taxon>
        <taxon>Tracheophyta</taxon>
        <taxon>Spermatophyta</taxon>
        <taxon>Magnoliopsida</taxon>
        <taxon>eudicotyledons</taxon>
        <taxon>Gunneridae</taxon>
        <taxon>Pentapetalae</taxon>
        <taxon>asterids</taxon>
        <taxon>campanulids</taxon>
        <taxon>Asterales</taxon>
        <taxon>Asteraceae</taxon>
        <taxon>Asteroideae</taxon>
        <taxon>Anthemideae</taxon>
        <taxon>Anthemidinae</taxon>
        <taxon>Tanacetum</taxon>
    </lineage>
</organism>
<reference evidence="2" key="1">
    <citation type="journal article" date="2022" name="Int. J. Mol. Sci.">
        <title>Draft Genome of Tanacetum Coccineum: Genomic Comparison of Closely Related Tanacetum-Family Plants.</title>
        <authorList>
            <person name="Yamashiro T."/>
            <person name="Shiraishi A."/>
            <person name="Nakayama K."/>
            <person name="Satake H."/>
        </authorList>
    </citation>
    <scope>NUCLEOTIDE SEQUENCE</scope>
</reference>
<feature type="compositionally biased region" description="Low complexity" evidence="1">
    <location>
        <begin position="152"/>
        <end position="165"/>
    </location>
</feature>
<comment type="caution">
    <text evidence="2">The sequence shown here is derived from an EMBL/GenBank/DDBJ whole genome shotgun (WGS) entry which is preliminary data.</text>
</comment>
<reference evidence="2" key="2">
    <citation type="submission" date="2022-01" db="EMBL/GenBank/DDBJ databases">
        <authorList>
            <person name="Yamashiro T."/>
            <person name="Shiraishi A."/>
            <person name="Satake H."/>
            <person name="Nakayama K."/>
        </authorList>
    </citation>
    <scope>NUCLEOTIDE SEQUENCE</scope>
</reference>
<evidence type="ECO:0008006" key="4">
    <source>
        <dbReference type="Google" id="ProtNLM"/>
    </source>
</evidence>